<reference evidence="5 6" key="1">
    <citation type="submission" date="2020-04" db="EMBL/GenBank/DDBJ databases">
        <authorList>
            <person name="De Canck E."/>
        </authorList>
    </citation>
    <scope>NUCLEOTIDE SEQUENCE [LARGE SCALE GENOMIC DNA]</scope>
    <source>
        <strain evidence="5 6">LMG 28614</strain>
    </source>
</reference>
<organism evidence="5 6">
    <name type="scientific">Paraburkholderia ultramafica</name>
    <dbReference type="NCBI Taxonomy" id="1544867"/>
    <lineage>
        <taxon>Bacteria</taxon>
        <taxon>Pseudomonadati</taxon>
        <taxon>Pseudomonadota</taxon>
        <taxon>Betaproteobacteria</taxon>
        <taxon>Burkholderiales</taxon>
        <taxon>Burkholderiaceae</taxon>
        <taxon>Paraburkholderia</taxon>
    </lineage>
</organism>
<dbReference type="GO" id="GO:0005829">
    <property type="term" value="C:cytosol"/>
    <property type="evidence" value="ECO:0007669"/>
    <property type="project" value="TreeGrafter"/>
</dbReference>
<keyword evidence="6" id="KW-1185">Reference proteome</keyword>
<name>A0A6S7C846_9BURK</name>
<keyword evidence="3" id="KW-0804">Transcription</keyword>
<dbReference type="PANTHER" id="PTHR30154">
    <property type="entry name" value="LEUCINE-RESPONSIVE REGULATORY PROTEIN"/>
    <property type="match status" value="1"/>
</dbReference>
<dbReference type="SUPFAM" id="SSF54909">
    <property type="entry name" value="Dimeric alpha+beta barrel"/>
    <property type="match status" value="1"/>
</dbReference>
<evidence type="ECO:0000256" key="3">
    <source>
        <dbReference type="ARBA" id="ARBA00023163"/>
    </source>
</evidence>
<dbReference type="PROSITE" id="PS50956">
    <property type="entry name" value="HTH_ASNC_2"/>
    <property type="match status" value="1"/>
</dbReference>
<dbReference type="Pfam" id="PF01037">
    <property type="entry name" value="AsnC_trans_reg"/>
    <property type="match status" value="1"/>
</dbReference>
<dbReference type="Gene3D" id="1.10.10.10">
    <property type="entry name" value="Winged helix-like DNA-binding domain superfamily/Winged helix DNA-binding domain"/>
    <property type="match status" value="1"/>
</dbReference>
<dbReference type="InterPro" id="IPR000485">
    <property type="entry name" value="AsnC-type_HTH_dom"/>
</dbReference>
<dbReference type="PANTHER" id="PTHR30154:SF46">
    <property type="entry name" value="TRANSCRIPTIONAL REGULATORY PROTEIN"/>
    <property type="match status" value="1"/>
</dbReference>
<dbReference type="InterPro" id="IPR011991">
    <property type="entry name" value="ArsR-like_HTH"/>
</dbReference>
<proteinExistence type="predicted"/>
<keyword evidence="1" id="KW-0805">Transcription regulation</keyword>
<dbReference type="GO" id="GO:0043200">
    <property type="term" value="P:response to amino acid"/>
    <property type="evidence" value="ECO:0007669"/>
    <property type="project" value="TreeGrafter"/>
</dbReference>
<evidence type="ECO:0000259" key="4">
    <source>
        <dbReference type="PROSITE" id="PS50956"/>
    </source>
</evidence>
<dbReference type="EMBL" id="CADIKK010000035">
    <property type="protein sequence ID" value="CAB3803334.1"/>
    <property type="molecule type" value="Genomic_DNA"/>
</dbReference>
<dbReference type="RefSeq" id="WP_175152783.1">
    <property type="nucleotide sequence ID" value="NZ_CADIKK010000035.1"/>
</dbReference>
<dbReference type="GO" id="GO:0043565">
    <property type="term" value="F:sequence-specific DNA binding"/>
    <property type="evidence" value="ECO:0007669"/>
    <property type="project" value="InterPro"/>
</dbReference>
<dbReference type="Pfam" id="PF13412">
    <property type="entry name" value="HTH_24"/>
    <property type="match status" value="1"/>
</dbReference>
<dbReference type="PRINTS" id="PR00033">
    <property type="entry name" value="HTHASNC"/>
</dbReference>
<evidence type="ECO:0000313" key="6">
    <source>
        <dbReference type="Proteomes" id="UP000494365"/>
    </source>
</evidence>
<accession>A0A6S7C846</accession>
<sequence>MANMEIDAIDRRILAILQENGRLSNQEIAERINLSPSPCLRRIRRLEESGVIRGYVALLDAQRLGLGLLAYVNVRLEKGGGPTPSPRGDVTHADLFRAAVQTWPEVVACYAMTGEMDYLLRVQVEDMAHFSRFVQDQLLHHPSVIDVRTSFSLDKIKETTALPIL</sequence>
<dbReference type="FunFam" id="1.10.10.10:FF:000186">
    <property type="entry name" value="AsnC family transcriptional regulator"/>
    <property type="match status" value="1"/>
</dbReference>
<dbReference type="InterPro" id="IPR036390">
    <property type="entry name" value="WH_DNA-bd_sf"/>
</dbReference>
<dbReference type="Proteomes" id="UP000494365">
    <property type="component" value="Unassembled WGS sequence"/>
</dbReference>
<dbReference type="GO" id="GO:0006355">
    <property type="term" value="P:regulation of DNA-templated transcription"/>
    <property type="evidence" value="ECO:0007669"/>
    <property type="project" value="UniProtKB-ARBA"/>
</dbReference>
<protein>
    <submittedName>
        <fullName evidence="5">DNA-binding transcriptional activator DecR</fullName>
    </submittedName>
</protein>
<evidence type="ECO:0000256" key="1">
    <source>
        <dbReference type="ARBA" id="ARBA00023015"/>
    </source>
</evidence>
<dbReference type="Gene3D" id="3.30.70.920">
    <property type="match status" value="1"/>
</dbReference>
<feature type="domain" description="HTH asnC-type" evidence="4">
    <location>
        <begin position="6"/>
        <end position="67"/>
    </location>
</feature>
<dbReference type="PROSITE" id="PS00519">
    <property type="entry name" value="HTH_ASNC_1"/>
    <property type="match status" value="1"/>
</dbReference>
<dbReference type="InterPro" id="IPR011008">
    <property type="entry name" value="Dimeric_a/b-barrel"/>
</dbReference>
<dbReference type="AlphaFoldDB" id="A0A6S7C846"/>
<dbReference type="SUPFAM" id="SSF46785">
    <property type="entry name" value="Winged helix' DNA-binding domain"/>
    <property type="match status" value="1"/>
</dbReference>
<dbReference type="CDD" id="cd00090">
    <property type="entry name" value="HTH_ARSR"/>
    <property type="match status" value="1"/>
</dbReference>
<evidence type="ECO:0000256" key="2">
    <source>
        <dbReference type="ARBA" id="ARBA00023125"/>
    </source>
</evidence>
<dbReference type="InterPro" id="IPR019887">
    <property type="entry name" value="Tscrpt_reg_AsnC/Lrp_C"/>
</dbReference>
<dbReference type="SMART" id="SM00344">
    <property type="entry name" value="HTH_ASNC"/>
    <property type="match status" value="1"/>
</dbReference>
<dbReference type="InterPro" id="IPR019888">
    <property type="entry name" value="Tscrpt_reg_AsnC-like"/>
</dbReference>
<evidence type="ECO:0000313" key="5">
    <source>
        <dbReference type="EMBL" id="CAB3803334.1"/>
    </source>
</evidence>
<dbReference type="InterPro" id="IPR019885">
    <property type="entry name" value="Tscrpt_reg_HTH_AsnC-type_CS"/>
</dbReference>
<keyword evidence="2 5" id="KW-0238">DNA-binding</keyword>
<gene>
    <name evidence="5" type="primary">decR_3</name>
    <name evidence="5" type="ORF">LMG28614_05787</name>
</gene>
<dbReference type="InterPro" id="IPR036388">
    <property type="entry name" value="WH-like_DNA-bd_sf"/>
</dbReference>